<evidence type="ECO:0000256" key="5">
    <source>
        <dbReference type="ARBA" id="ARBA00022840"/>
    </source>
</evidence>
<dbReference type="EMBL" id="QZCW01000003">
    <property type="protein sequence ID" value="MCW5322911.1"/>
    <property type="molecule type" value="Genomic_DNA"/>
</dbReference>
<accession>A0ABT3KX37</accession>
<dbReference type="SUPFAM" id="SSF53067">
    <property type="entry name" value="Actin-like ATPase domain"/>
    <property type="match status" value="2"/>
</dbReference>
<name>A0ABT3KX37_9BURK</name>
<dbReference type="InterPro" id="IPR000577">
    <property type="entry name" value="Carb_kinase_FGGY"/>
</dbReference>
<dbReference type="GO" id="GO:0016301">
    <property type="term" value="F:kinase activity"/>
    <property type="evidence" value="ECO:0007669"/>
    <property type="project" value="UniProtKB-KW"/>
</dbReference>
<keyword evidence="11" id="KW-1185">Reference proteome</keyword>
<dbReference type="GeneID" id="77322981"/>
<keyword evidence="2 7" id="KW-0808">Transferase</keyword>
<evidence type="ECO:0000256" key="2">
    <source>
        <dbReference type="ARBA" id="ARBA00022679"/>
    </source>
</evidence>
<sequence>MNPSFAAIDQGTSSTRLLLASAGTAPQLSLALRNAPQHPRPGWVEQAPLELLAKVEACLQAAGRVQAIGIANQGESCLAWDARSGEPLSPVIVWQDDRTAQQLAALRAEGVQALTLERAGLPLDCYFSASKLGWLLRNDAGVARAHRAGRLRLGTTDAFFLDRLTGQFVTDASTASRTSLMNLASGAWDPTLCALFGVPMECLPAIRPTVGDFGLYRGIPVTASIVDQQAALYGHGCRAAGDAKITFGTGAFALALTGAQIPRAPTSGLLPTVAWQIGAERSYALDGGVYDAGSAVEWAGRIGLYTDLSEITAFGAAPAIARGLAFVPALSGLACPHWDRSAAALWVGMNAATTRQDLCQALLEGIALRTAQVVRVMDGHIGAAVRLRIDGGLARNPYFCQFLADATGRSVATRRFDELTALGCAALAARGVGQTLETPDDDDVASLFEPRTAPADALAWQLRFAEAVSKTMGWKRELSAVA</sequence>
<evidence type="ECO:0000259" key="9">
    <source>
        <dbReference type="Pfam" id="PF02782"/>
    </source>
</evidence>
<dbReference type="InterPro" id="IPR018483">
    <property type="entry name" value="Carb_kinase_FGGY_CS"/>
</dbReference>
<evidence type="ECO:0000256" key="3">
    <source>
        <dbReference type="ARBA" id="ARBA00022741"/>
    </source>
</evidence>
<proteinExistence type="inferred from homology"/>
<dbReference type="PANTHER" id="PTHR10196">
    <property type="entry name" value="SUGAR KINASE"/>
    <property type="match status" value="1"/>
</dbReference>
<evidence type="ECO:0000259" key="8">
    <source>
        <dbReference type="Pfam" id="PF00370"/>
    </source>
</evidence>
<dbReference type="PANTHER" id="PTHR10196:SF69">
    <property type="entry name" value="GLYCEROL KINASE"/>
    <property type="match status" value="1"/>
</dbReference>
<evidence type="ECO:0000313" key="10">
    <source>
        <dbReference type="EMBL" id="MCW5322911.1"/>
    </source>
</evidence>
<gene>
    <name evidence="10" type="ORF">D5039_17695</name>
</gene>
<evidence type="ECO:0000256" key="4">
    <source>
        <dbReference type="ARBA" id="ARBA00022777"/>
    </source>
</evidence>
<dbReference type="Pfam" id="PF02782">
    <property type="entry name" value="FGGY_C"/>
    <property type="match status" value="1"/>
</dbReference>
<evidence type="ECO:0000256" key="7">
    <source>
        <dbReference type="RuleBase" id="RU003733"/>
    </source>
</evidence>
<protein>
    <recommendedName>
        <fullName evidence="6">ATP:glycerol 3-phosphotransferase</fullName>
    </recommendedName>
</protein>
<dbReference type="Pfam" id="PF00370">
    <property type="entry name" value="FGGY_N"/>
    <property type="match status" value="1"/>
</dbReference>
<comment type="caution">
    <text evidence="10">The sequence shown here is derived from an EMBL/GenBank/DDBJ whole genome shotgun (WGS) entry which is preliminary data.</text>
</comment>
<dbReference type="Proteomes" id="UP001208935">
    <property type="component" value="Unassembled WGS sequence"/>
</dbReference>
<dbReference type="InterPro" id="IPR043129">
    <property type="entry name" value="ATPase_NBD"/>
</dbReference>
<dbReference type="RefSeq" id="WP_265282986.1">
    <property type="nucleotide sequence ID" value="NZ_QZCW01000003.1"/>
</dbReference>
<dbReference type="PROSITE" id="PS00445">
    <property type="entry name" value="FGGY_KINASES_2"/>
    <property type="match status" value="1"/>
</dbReference>
<organism evidence="10 11">
    <name type="scientific">Verminephrobacter aporrectodeae subsp. tuberculatae</name>
    <dbReference type="NCBI Taxonomy" id="1110392"/>
    <lineage>
        <taxon>Bacteria</taxon>
        <taxon>Pseudomonadati</taxon>
        <taxon>Pseudomonadota</taxon>
        <taxon>Betaproteobacteria</taxon>
        <taxon>Burkholderiales</taxon>
        <taxon>Comamonadaceae</taxon>
        <taxon>Verminephrobacter</taxon>
    </lineage>
</organism>
<evidence type="ECO:0000256" key="6">
    <source>
        <dbReference type="ARBA" id="ARBA00043149"/>
    </source>
</evidence>
<feature type="domain" description="Carbohydrate kinase FGGY N-terminal" evidence="8">
    <location>
        <begin position="7"/>
        <end position="233"/>
    </location>
</feature>
<evidence type="ECO:0000313" key="11">
    <source>
        <dbReference type="Proteomes" id="UP001208935"/>
    </source>
</evidence>
<dbReference type="InterPro" id="IPR018484">
    <property type="entry name" value="FGGY_N"/>
</dbReference>
<dbReference type="PIRSF" id="PIRSF000538">
    <property type="entry name" value="GlpK"/>
    <property type="match status" value="1"/>
</dbReference>
<reference evidence="11" key="1">
    <citation type="submission" date="2023-07" db="EMBL/GenBank/DDBJ databases">
        <title>Verminephrobacter genomes.</title>
        <authorList>
            <person name="Lund M.B."/>
        </authorList>
    </citation>
    <scope>NUCLEOTIDE SEQUENCE [LARGE SCALE GENOMIC DNA]</scope>
    <source>
        <strain evidence="11">AtM5-05</strain>
    </source>
</reference>
<evidence type="ECO:0000256" key="1">
    <source>
        <dbReference type="ARBA" id="ARBA00009156"/>
    </source>
</evidence>
<dbReference type="InterPro" id="IPR018485">
    <property type="entry name" value="FGGY_C"/>
</dbReference>
<comment type="similarity">
    <text evidence="1 7">Belongs to the FGGY kinase family.</text>
</comment>
<feature type="domain" description="Carbohydrate kinase FGGY C-terminal" evidence="9">
    <location>
        <begin position="243"/>
        <end position="430"/>
    </location>
</feature>
<keyword evidence="3" id="KW-0547">Nucleotide-binding</keyword>
<keyword evidence="5" id="KW-0067">ATP-binding</keyword>
<dbReference type="Gene3D" id="3.30.420.40">
    <property type="match status" value="2"/>
</dbReference>
<keyword evidence="4 7" id="KW-0418">Kinase</keyword>